<dbReference type="AlphaFoldDB" id="A0AAV2AP18"/>
<dbReference type="Proteomes" id="UP001497382">
    <property type="component" value="Unassembled WGS sequence"/>
</dbReference>
<dbReference type="InterPro" id="IPR015943">
    <property type="entry name" value="WD40/YVTN_repeat-like_dom_sf"/>
</dbReference>
<dbReference type="InterPro" id="IPR019775">
    <property type="entry name" value="WD40_repeat_CS"/>
</dbReference>
<comment type="similarity">
    <text evidence="2">Belongs to the WD repeat TAF5 family.</text>
</comment>
<dbReference type="InterPro" id="IPR036322">
    <property type="entry name" value="WD40_repeat_dom_sf"/>
</dbReference>
<feature type="repeat" description="WD" evidence="6">
    <location>
        <begin position="596"/>
        <end position="637"/>
    </location>
</feature>
<dbReference type="PROSITE" id="PS00678">
    <property type="entry name" value="WD_REPEATS_1"/>
    <property type="match status" value="1"/>
</dbReference>
<feature type="domain" description="TFIID subunit TAF5 NTD2" evidence="8">
    <location>
        <begin position="25"/>
        <end position="148"/>
    </location>
</feature>
<feature type="compositionally biased region" description="Polar residues" evidence="7">
    <location>
        <begin position="362"/>
        <end position="373"/>
    </location>
</feature>
<dbReference type="Pfam" id="PF00400">
    <property type="entry name" value="WD40"/>
    <property type="match status" value="5"/>
</dbReference>
<feature type="region of interest" description="Disordered" evidence="7">
    <location>
        <begin position="162"/>
        <end position="231"/>
    </location>
</feature>
<dbReference type="Gene3D" id="2.130.10.10">
    <property type="entry name" value="YVTN repeat-like/Quinoprotein amine dehydrogenase"/>
    <property type="match status" value="2"/>
</dbReference>
<feature type="compositionally biased region" description="Basic and acidic residues" evidence="7">
    <location>
        <begin position="162"/>
        <end position="181"/>
    </location>
</feature>
<evidence type="ECO:0000256" key="5">
    <source>
        <dbReference type="ARBA" id="ARBA00023242"/>
    </source>
</evidence>
<keyword evidence="4" id="KW-0677">Repeat</keyword>
<dbReference type="PROSITE" id="PS50294">
    <property type="entry name" value="WD_REPEATS_REGION"/>
    <property type="match status" value="3"/>
</dbReference>
<feature type="region of interest" description="Disordered" evidence="7">
    <location>
        <begin position="361"/>
        <end position="409"/>
    </location>
</feature>
<dbReference type="PANTHER" id="PTHR19879">
    <property type="entry name" value="TRANSCRIPTION INITIATION FACTOR TFIID"/>
    <property type="match status" value="1"/>
</dbReference>
<keyword evidence="3 6" id="KW-0853">WD repeat</keyword>
<protein>
    <recommendedName>
        <fullName evidence="8">TFIID subunit TAF5 NTD2 domain-containing protein</fullName>
    </recommendedName>
</protein>
<feature type="compositionally biased region" description="Basic residues" evidence="7">
    <location>
        <begin position="374"/>
        <end position="383"/>
    </location>
</feature>
<dbReference type="GO" id="GO:0005669">
    <property type="term" value="C:transcription factor TFIID complex"/>
    <property type="evidence" value="ECO:0007669"/>
    <property type="project" value="TreeGrafter"/>
</dbReference>
<proteinExistence type="inferred from homology"/>
<dbReference type="SMART" id="SM00320">
    <property type="entry name" value="WD40"/>
    <property type="match status" value="6"/>
</dbReference>
<dbReference type="GO" id="GO:0006367">
    <property type="term" value="P:transcription initiation at RNA polymerase II promoter"/>
    <property type="evidence" value="ECO:0007669"/>
    <property type="project" value="TreeGrafter"/>
</dbReference>
<evidence type="ECO:0000256" key="3">
    <source>
        <dbReference type="ARBA" id="ARBA00022574"/>
    </source>
</evidence>
<dbReference type="EMBL" id="CAXIEN010000193">
    <property type="protein sequence ID" value="CAL1285654.1"/>
    <property type="molecule type" value="Genomic_DNA"/>
</dbReference>
<dbReference type="SUPFAM" id="SSF160897">
    <property type="entry name" value="Taf5 N-terminal domain-like"/>
    <property type="match status" value="1"/>
</dbReference>
<feature type="compositionally biased region" description="Polar residues" evidence="7">
    <location>
        <begin position="182"/>
        <end position="210"/>
    </location>
</feature>
<evidence type="ECO:0000256" key="2">
    <source>
        <dbReference type="ARBA" id="ARBA00009435"/>
    </source>
</evidence>
<dbReference type="Pfam" id="PF04494">
    <property type="entry name" value="TFIID_NTD2"/>
    <property type="match status" value="1"/>
</dbReference>
<feature type="repeat" description="WD" evidence="6">
    <location>
        <begin position="514"/>
        <end position="553"/>
    </location>
</feature>
<evidence type="ECO:0000256" key="7">
    <source>
        <dbReference type="SAM" id="MobiDB-lite"/>
    </source>
</evidence>
<comment type="subcellular location">
    <subcellularLocation>
        <location evidence="1">Nucleus</location>
    </subcellularLocation>
</comment>
<name>A0AAV2AP18_9ARAC</name>
<dbReference type="InterPro" id="IPR001680">
    <property type="entry name" value="WD40_rpt"/>
</dbReference>
<feature type="repeat" description="WD" evidence="6">
    <location>
        <begin position="638"/>
        <end position="679"/>
    </location>
</feature>
<keyword evidence="5" id="KW-0539">Nucleus</keyword>
<dbReference type="InterPro" id="IPR007582">
    <property type="entry name" value="TFIID_NTD2"/>
</dbReference>
<dbReference type="InterPro" id="IPR037264">
    <property type="entry name" value="TFIID_NTD2_sf"/>
</dbReference>
<dbReference type="GO" id="GO:0016251">
    <property type="term" value="F:RNA polymerase II general transcription initiation factor activity"/>
    <property type="evidence" value="ECO:0007669"/>
    <property type="project" value="TreeGrafter"/>
</dbReference>
<evidence type="ECO:0000256" key="4">
    <source>
        <dbReference type="ARBA" id="ARBA00022737"/>
    </source>
</evidence>
<evidence type="ECO:0000256" key="6">
    <source>
        <dbReference type="PROSITE-ProRule" id="PRU00221"/>
    </source>
</evidence>
<reference evidence="9 10" key="1">
    <citation type="submission" date="2024-04" db="EMBL/GenBank/DDBJ databases">
        <authorList>
            <person name="Rising A."/>
            <person name="Reimegard J."/>
            <person name="Sonavane S."/>
            <person name="Akerstrom W."/>
            <person name="Nylinder S."/>
            <person name="Hedman E."/>
            <person name="Kallberg Y."/>
        </authorList>
    </citation>
    <scope>NUCLEOTIDE SEQUENCE [LARGE SCALE GENOMIC DNA]</scope>
</reference>
<sequence length="764" mass="86190">MSSIEVKEDSISSSNLVTPDFSFVVKEYTGLITFVNETPPPGNHQLSHFLFPFYVYIYLFLMENQKFKEARSFISIYSRLFLNAEGYAEVVKDLAKLKTLKDFQDHSYLKNFCESKYGYKVKLSEDNLKLLKKYLEGTECGILSRILDRKFNIEVTGDQNNREHTTEYSSIEKNESTDQRTESSGNSSSIRRRANINTSNIIEDQSNCEYTTKSSSVKKKESTTQRTENLENSLSTRSIDAKKIYKVIEDQKNHEHITKSSSIKIKESITQRTENLENSSSTRSIDAKKPNKVIEDQSNHEHITKSSSIKVKESITQKTENLGNSSSTRNIDLKKANNIIEDQSNHENTTKSVYVKKKESTFQKTENSEGGSSTRRKYIKKTKNVIENQRNYEHTNEASSNKEKESTSQKIEISESNLLTSMGVKEAKDRLSSEVPCYNYTISCRKGQLCCVDINQTNTLLACGFENSGIHIWNLHQNILNNFVSTDLDTNESKCLATDLSNINASSSSLKCVLNGHTGGVYGLAYASGLLMSCSEDTTARAWSMTDLKDVRAYCDHKYPIWDITVSSNCAYFATASLDCTARLWSFNRTTPLRIFVGHSSDVDHVRFHSNCRYLATASADKTIQLWALEDGRSMRNFPGHDTHINSIAFSPDGKHIASADDSGCIKIWDLASGKLYSEIVAHSKKILSISYNTNGSLIASCGLDSFIKIWNIKHSLPMSEKEKSEVQAASLVDSHFVDSVPYYVGFHQEDFLISVGAQMMIEH</sequence>
<gene>
    <name evidence="9" type="ORF">LARSCL_LOCUS13838</name>
</gene>
<evidence type="ECO:0000313" key="9">
    <source>
        <dbReference type="EMBL" id="CAL1285654.1"/>
    </source>
</evidence>
<dbReference type="Gene3D" id="1.25.40.500">
    <property type="entry name" value="TFIID subunit TAF5, NTD2 domain"/>
    <property type="match status" value="1"/>
</dbReference>
<evidence type="ECO:0000259" key="8">
    <source>
        <dbReference type="Pfam" id="PF04494"/>
    </source>
</evidence>
<dbReference type="PROSITE" id="PS50082">
    <property type="entry name" value="WD_REPEATS_2"/>
    <property type="match status" value="5"/>
</dbReference>
<comment type="caution">
    <text evidence="9">The sequence shown here is derived from an EMBL/GenBank/DDBJ whole genome shotgun (WGS) entry which is preliminary data.</text>
</comment>
<evidence type="ECO:0000313" key="10">
    <source>
        <dbReference type="Proteomes" id="UP001497382"/>
    </source>
</evidence>
<evidence type="ECO:0000256" key="1">
    <source>
        <dbReference type="ARBA" id="ARBA00004123"/>
    </source>
</evidence>
<feature type="repeat" description="WD" evidence="6">
    <location>
        <begin position="554"/>
        <end position="595"/>
    </location>
</feature>
<accession>A0AAV2AP18</accession>
<feature type="repeat" description="WD" evidence="6">
    <location>
        <begin position="680"/>
        <end position="721"/>
    </location>
</feature>
<dbReference type="PANTHER" id="PTHR19879:SF1">
    <property type="entry name" value="CANNONBALL-RELATED"/>
    <property type="match status" value="1"/>
</dbReference>
<keyword evidence="10" id="KW-1185">Reference proteome</keyword>
<dbReference type="SUPFAM" id="SSF50978">
    <property type="entry name" value="WD40 repeat-like"/>
    <property type="match status" value="1"/>
</dbReference>
<dbReference type="CDD" id="cd00200">
    <property type="entry name" value="WD40"/>
    <property type="match status" value="1"/>
</dbReference>
<organism evidence="9 10">
    <name type="scientific">Larinioides sclopetarius</name>
    <dbReference type="NCBI Taxonomy" id="280406"/>
    <lineage>
        <taxon>Eukaryota</taxon>
        <taxon>Metazoa</taxon>
        <taxon>Ecdysozoa</taxon>
        <taxon>Arthropoda</taxon>
        <taxon>Chelicerata</taxon>
        <taxon>Arachnida</taxon>
        <taxon>Araneae</taxon>
        <taxon>Araneomorphae</taxon>
        <taxon>Entelegynae</taxon>
        <taxon>Araneoidea</taxon>
        <taxon>Araneidae</taxon>
        <taxon>Larinioides</taxon>
    </lineage>
</organism>
<feature type="compositionally biased region" description="Basic and acidic residues" evidence="7">
    <location>
        <begin position="390"/>
        <end position="407"/>
    </location>
</feature>